<dbReference type="InterPro" id="IPR015424">
    <property type="entry name" value="PyrdxlP-dep_Trfase"/>
</dbReference>
<dbReference type="Gene3D" id="3.40.640.10">
    <property type="entry name" value="Type I PLP-dependent aspartate aminotransferase-like (Major domain)"/>
    <property type="match status" value="1"/>
</dbReference>
<dbReference type="GO" id="GO:0006545">
    <property type="term" value="P:glycine biosynthetic process"/>
    <property type="evidence" value="ECO:0007669"/>
    <property type="project" value="TreeGrafter"/>
</dbReference>
<dbReference type="RefSeq" id="WP_231448544.1">
    <property type="nucleotide sequence ID" value="NZ_JAJOMB010000024.1"/>
</dbReference>
<evidence type="ECO:0000256" key="4">
    <source>
        <dbReference type="ARBA" id="ARBA00023239"/>
    </source>
</evidence>
<name>A0A9X1NLH2_9ACTN</name>
<accession>A0A9X1NLH2</accession>
<keyword evidence="9" id="KW-1185">Reference proteome</keyword>
<dbReference type="PIRSF" id="PIRSF017617">
    <property type="entry name" value="Thr_aldolase"/>
    <property type="match status" value="1"/>
</dbReference>
<dbReference type="InterPro" id="IPR023603">
    <property type="entry name" value="Low_specificity_L-TA-like"/>
</dbReference>
<evidence type="ECO:0000256" key="2">
    <source>
        <dbReference type="ARBA" id="ARBA00006966"/>
    </source>
</evidence>
<evidence type="ECO:0000313" key="9">
    <source>
        <dbReference type="Proteomes" id="UP001138997"/>
    </source>
</evidence>
<gene>
    <name evidence="8" type="ORF">LR394_32995</name>
</gene>
<keyword evidence="8" id="KW-0808">Transferase</keyword>
<comment type="caution">
    <text evidence="8">The sequence shown here is derived from an EMBL/GenBank/DDBJ whole genome shotgun (WGS) entry which is preliminary data.</text>
</comment>
<feature type="region of interest" description="Disordered" evidence="6">
    <location>
        <begin position="1"/>
        <end position="21"/>
    </location>
</feature>
<evidence type="ECO:0000256" key="5">
    <source>
        <dbReference type="PIRSR" id="PIRSR017617-1"/>
    </source>
</evidence>
<dbReference type="SUPFAM" id="SSF53383">
    <property type="entry name" value="PLP-dependent transferases"/>
    <property type="match status" value="1"/>
</dbReference>
<dbReference type="GO" id="GO:0006567">
    <property type="term" value="P:L-threonine catabolic process"/>
    <property type="evidence" value="ECO:0007669"/>
    <property type="project" value="TreeGrafter"/>
</dbReference>
<dbReference type="Pfam" id="PF01212">
    <property type="entry name" value="Beta_elim_lyase"/>
    <property type="match status" value="1"/>
</dbReference>
<feature type="domain" description="Aromatic amino acid beta-eliminating lyase/threonine aldolase" evidence="7">
    <location>
        <begin position="9"/>
        <end position="294"/>
    </location>
</feature>
<organism evidence="8 9">
    <name type="scientific">Kineosporia babensis</name>
    <dbReference type="NCBI Taxonomy" id="499548"/>
    <lineage>
        <taxon>Bacteria</taxon>
        <taxon>Bacillati</taxon>
        <taxon>Actinomycetota</taxon>
        <taxon>Actinomycetes</taxon>
        <taxon>Kineosporiales</taxon>
        <taxon>Kineosporiaceae</taxon>
        <taxon>Kineosporia</taxon>
    </lineage>
</organism>
<keyword evidence="3" id="KW-0663">Pyridoxal phosphate</keyword>
<evidence type="ECO:0000256" key="1">
    <source>
        <dbReference type="ARBA" id="ARBA00001933"/>
    </source>
</evidence>
<comment type="cofactor">
    <cofactor evidence="1">
        <name>pyridoxal 5'-phosphate</name>
        <dbReference type="ChEBI" id="CHEBI:597326"/>
    </cofactor>
</comment>
<dbReference type="NCBIfam" id="NF041359">
    <property type="entry name" value="GntG_guanitoxin"/>
    <property type="match status" value="1"/>
</dbReference>
<keyword evidence="8" id="KW-0032">Aminotransferase</keyword>
<dbReference type="EMBL" id="JAJOMB010000024">
    <property type="protein sequence ID" value="MCD5315724.1"/>
    <property type="molecule type" value="Genomic_DNA"/>
</dbReference>
<evidence type="ECO:0000256" key="6">
    <source>
        <dbReference type="SAM" id="MobiDB-lite"/>
    </source>
</evidence>
<dbReference type="Gene3D" id="3.90.1150.10">
    <property type="entry name" value="Aspartate Aminotransferase, domain 1"/>
    <property type="match status" value="1"/>
</dbReference>
<dbReference type="GO" id="GO:0005829">
    <property type="term" value="C:cytosol"/>
    <property type="evidence" value="ECO:0007669"/>
    <property type="project" value="TreeGrafter"/>
</dbReference>
<dbReference type="InterPro" id="IPR001597">
    <property type="entry name" value="ArAA_b-elim_lyase/Thr_aldolase"/>
</dbReference>
<dbReference type="PANTHER" id="PTHR48097:SF9">
    <property type="entry name" value="L-THREONINE ALDOLASE"/>
    <property type="match status" value="1"/>
</dbReference>
<keyword evidence="4" id="KW-0456">Lyase</keyword>
<evidence type="ECO:0000259" key="7">
    <source>
        <dbReference type="Pfam" id="PF01212"/>
    </source>
</evidence>
<dbReference type="InterPro" id="IPR015421">
    <property type="entry name" value="PyrdxlP-dep_Trfase_major"/>
</dbReference>
<dbReference type="GO" id="GO:0008732">
    <property type="term" value="F:L-allo-threonine aldolase activity"/>
    <property type="evidence" value="ECO:0007669"/>
    <property type="project" value="TreeGrafter"/>
</dbReference>
<proteinExistence type="inferred from homology"/>
<dbReference type="InterPro" id="IPR015422">
    <property type="entry name" value="PyrdxlP-dep_Trfase_small"/>
</dbReference>
<evidence type="ECO:0000313" key="8">
    <source>
        <dbReference type="EMBL" id="MCD5315724.1"/>
    </source>
</evidence>
<feature type="modified residue" description="N6-(pyridoxal phosphate)lysine" evidence="5">
    <location>
        <position position="208"/>
    </location>
</feature>
<dbReference type="AlphaFoldDB" id="A0A9X1NLH2"/>
<dbReference type="Proteomes" id="UP001138997">
    <property type="component" value="Unassembled WGS sequence"/>
</dbReference>
<dbReference type="FunFam" id="3.40.640.10:FF:000030">
    <property type="entry name" value="Low-specificity L-threonine aldolase"/>
    <property type="match status" value="1"/>
</dbReference>
<comment type="similarity">
    <text evidence="2">Belongs to the threonine aldolase family.</text>
</comment>
<dbReference type="GO" id="GO:0008483">
    <property type="term" value="F:transaminase activity"/>
    <property type="evidence" value="ECO:0007669"/>
    <property type="project" value="UniProtKB-KW"/>
</dbReference>
<evidence type="ECO:0000256" key="3">
    <source>
        <dbReference type="ARBA" id="ARBA00022898"/>
    </source>
</evidence>
<sequence>MADSPPCLDFRSDTRTLPDPAMRSAMASAQVGDDVYGDDPTVIRLETAGAELLGTQKALLTPTATMANLLAVRTHASNGAGDRAPRAIVGEHSHMGFLEAEGLQSFGGIDLQTCEQDEDGVPDQEHLQKQLRKDAGRPTVVGLENTAMMHAGNAITLEQTQALAEQVHEHSAHLHLDGARLSNAAVALGCPPAALAGPADSVTFALSKGLGAPAGALLCGSEEFVEQARRLRAWLGGTMHQSGVLAAPALRALGRLPDLAVDHATAAQLRAEVSHVPGAQVLRSRHPTNLVMVRLAGLTSPECSARLSEHGVRVLSLPTGYVRFVLHRSHGVESVRRAAQALRSVAQTSGVTEA</sequence>
<dbReference type="PANTHER" id="PTHR48097">
    <property type="entry name" value="L-THREONINE ALDOLASE-RELATED"/>
    <property type="match status" value="1"/>
</dbReference>
<reference evidence="8" key="1">
    <citation type="submission" date="2021-11" db="EMBL/GenBank/DDBJ databases">
        <title>Streptomyces corallinus and Kineosporia corallina sp. nov., two new coral-derived marine actinobacteria.</title>
        <authorList>
            <person name="Buangrab K."/>
            <person name="Sutthacheep M."/>
            <person name="Yeemin T."/>
            <person name="Harunari E."/>
            <person name="Igarashi Y."/>
            <person name="Sripreechasak P."/>
            <person name="Kanchanasin P."/>
            <person name="Tanasupawat S."/>
            <person name="Phongsopitanun W."/>
        </authorList>
    </citation>
    <scope>NUCLEOTIDE SEQUENCE</scope>
    <source>
        <strain evidence="8">JCM 31032</strain>
    </source>
</reference>
<protein>
    <submittedName>
        <fullName evidence="8">Aminotransferase class I/II-fold pyridoxal phosphate-dependent enzyme</fullName>
    </submittedName>
</protein>